<reference evidence="3" key="1">
    <citation type="submission" date="2020-04" db="EMBL/GenBank/DDBJ databases">
        <authorList>
            <person name="Chiriac C."/>
            <person name="Salcher M."/>
            <person name="Ghai R."/>
            <person name="Kavagutti S V."/>
        </authorList>
    </citation>
    <scope>NUCLEOTIDE SEQUENCE</scope>
</reference>
<organism evidence="3">
    <name type="scientific">uncultured Caudovirales phage</name>
    <dbReference type="NCBI Taxonomy" id="2100421"/>
    <lineage>
        <taxon>Viruses</taxon>
        <taxon>Duplodnaviria</taxon>
        <taxon>Heunggongvirae</taxon>
        <taxon>Uroviricota</taxon>
        <taxon>Caudoviricetes</taxon>
        <taxon>Peduoviridae</taxon>
        <taxon>Maltschvirus</taxon>
        <taxon>Maltschvirus maltsch</taxon>
    </lineage>
</organism>
<proteinExistence type="predicted"/>
<feature type="coiled-coil region" evidence="1">
    <location>
        <begin position="60"/>
        <end position="87"/>
    </location>
</feature>
<feature type="region of interest" description="Disordered" evidence="2">
    <location>
        <begin position="255"/>
        <end position="283"/>
    </location>
</feature>
<protein>
    <submittedName>
        <fullName evidence="3">Uncharacterized protein</fullName>
    </submittedName>
</protein>
<accession>A0A6J5MLL2</accession>
<gene>
    <name evidence="3" type="ORF">UFOVP431_65</name>
</gene>
<dbReference type="EMBL" id="LR796483">
    <property type="protein sequence ID" value="CAB4147975.1"/>
    <property type="molecule type" value="Genomic_DNA"/>
</dbReference>
<name>A0A6J5MLL2_9CAUD</name>
<evidence type="ECO:0000256" key="1">
    <source>
        <dbReference type="SAM" id="Coils"/>
    </source>
</evidence>
<feature type="coiled-coil region" evidence="1">
    <location>
        <begin position="191"/>
        <end position="248"/>
    </location>
</feature>
<evidence type="ECO:0000256" key="2">
    <source>
        <dbReference type="SAM" id="MobiDB-lite"/>
    </source>
</evidence>
<evidence type="ECO:0000313" key="3">
    <source>
        <dbReference type="EMBL" id="CAB4147975.1"/>
    </source>
</evidence>
<sequence>MTATASAKDQTEDQSAIVASDSGVSVLTRWEALAVEIATVTQESDCKKFDYRDTTGSESARSWIRKLRKLKGRIEKARKEAKSVHLERGRAVDEAAKTLEKAVLGLIEPHEKAIEAVEAEERSRIEVHRAVLDRISRLADNVTTSAEAQARLAELSTIDITLLEEFQSAGLNRQAEAEARLRGLCESLLAQEAERAELEALRAAKAQQDAELEALRAEKAKRDAELEALRVAEAKQRKEREAMELKQRSPVALPAPLVSEGGSRPMPERQGVDAPANASEIRNSSGIDPFAGAGYGEPVNTRPGRIGGFVALRPHNDVSGVGDLRKELISLMAGKKLREIVDLIVTDKLHEAIRVDWLKVEELHPF</sequence>
<keyword evidence="1" id="KW-0175">Coiled coil</keyword>